<dbReference type="PANTHER" id="PTHR21225:SF12">
    <property type="entry name" value="PHOSPHO-2-DEHYDRO-3-DEOXYHEPTONATE ALDOLASE, TYROSINE-INHIBITED"/>
    <property type="match status" value="1"/>
</dbReference>
<dbReference type="InterPro" id="IPR006219">
    <property type="entry name" value="DAHP_synth_1"/>
</dbReference>
<organism evidence="10 11">
    <name type="scientific">Phocoenobacter uteri</name>
    <dbReference type="NCBI Taxonomy" id="146806"/>
    <lineage>
        <taxon>Bacteria</taxon>
        <taxon>Pseudomonadati</taxon>
        <taxon>Pseudomonadota</taxon>
        <taxon>Gammaproteobacteria</taxon>
        <taxon>Pasteurellales</taxon>
        <taxon>Pasteurellaceae</taxon>
        <taxon>Phocoenobacter</taxon>
    </lineage>
</organism>
<evidence type="ECO:0000256" key="5">
    <source>
        <dbReference type="ARBA" id="ARBA00022679"/>
    </source>
</evidence>
<dbReference type="Proteomes" id="UP000255417">
    <property type="component" value="Unassembled WGS sequence"/>
</dbReference>
<evidence type="ECO:0000259" key="9">
    <source>
        <dbReference type="Pfam" id="PF00793"/>
    </source>
</evidence>
<dbReference type="FunFam" id="3.20.20.70:FF:000005">
    <property type="entry name" value="Phospho-2-dehydro-3-deoxyheptonate aldolase"/>
    <property type="match status" value="1"/>
</dbReference>
<comment type="similarity">
    <text evidence="3 8">Belongs to the class-I DAHP synthase family.</text>
</comment>
<dbReference type="EC" id="2.5.1.54" evidence="8"/>
<dbReference type="GO" id="GO:0042802">
    <property type="term" value="F:identical protein binding"/>
    <property type="evidence" value="ECO:0007669"/>
    <property type="project" value="UniProtKB-ARBA"/>
</dbReference>
<dbReference type="AlphaFoldDB" id="A0A379C8U9"/>
<keyword evidence="6 8" id="KW-0057">Aromatic amino acid biosynthesis</keyword>
<dbReference type="NCBIfam" id="NF006723">
    <property type="entry name" value="PRK09261.1-1"/>
    <property type="match status" value="1"/>
</dbReference>
<evidence type="ECO:0000256" key="3">
    <source>
        <dbReference type="ARBA" id="ARBA00007985"/>
    </source>
</evidence>
<evidence type="ECO:0000256" key="4">
    <source>
        <dbReference type="ARBA" id="ARBA00022605"/>
    </source>
</evidence>
<gene>
    <name evidence="10" type="primary">aroG</name>
    <name evidence="10" type="ORF">NCTC12872_00707</name>
</gene>
<dbReference type="GO" id="GO:0009423">
    <property type="term" value="P:chorismate biosynthetic process"/>
    <property type="evidence" value="ECO:0007669"/>
    <property type="project" value="UniProtKB-UniPathway"/>
</dbReference>
<dbReference type="GO" id="GO:0005737">
    <property type="term" value="C:cytoplasm"/>
    <property type="evidence" value="ECO:0007669"/>
    <property type="project" value="TreeGrafter"/>
</dbReference>
<comment type="function">
    <text evidence="1 8">Stereospecific condensation of phosphoenolpyruvate (PEP) and D-erythrose-4-phosphate (E4P) giving rise to 3-deoxy-D-arabino-heptulosonate-7-phosphate (DAHP).</text>
</comment>
<evidence type="ECO:0000256" key="8">
    <source>
        <dbReference type="PIRNR" id="PIRNR001361"/>
    </source>
</evidence>
<evidence type="ECO:0000256" key="1">
    <source>
        <dbReference type="ARBA" id="ARBA00003726"/>
    </source>
</evidence>
<dbReference type="NCBIfam" id="TIGR00034">
    <property type="entry name" value="aroFGH"/>
    <property type="match status" value="1"/>
</dbReference>
<dbReference type="NCBIfam" id="NF009396">
    <property type="entry name" value="PRK12756.1"/>
    <property type="match status" value="1"/>
</dbReference>
<dbReference type="InterPro" id="IPR006218">
    <property type="entry name" value="DAHP1/KDSA"/>
</dbReference>
<feature type="domain" description="DAHP synthetase I/KDSA" evidence="9">
    <location>
        <begin position="68"/>
        <end position="366"/>
    </location>
</feature>
<accession>A0A379C8U9</accession>
<keyword evidence="11" id="KW-1185">Reference proteome</keyword>
<dbReference type="InterPro" id="IPR013785">
    <property type="entry name" value="Aldolase_TIM"/>
</dbReference>
<dbReference type="Gene3D" id="3.20.20.70">
    <property type="entry name" value="Aldolase class I"/>
    <property type="match status" value="1"/>
</dbReference>
<comment type="pathway">
    <text evidence="2 8">Metabolic intermediate biosynthesis; chorismate biosynthesis; chorismate from D-erythrose 4-phosphate and phosphoenolpyruvate: step 1/7.</text>
</comment>
<evidence type="ECO:0000256" key="6">
    <source>
        <dbReference type="ARBA" id="ARBA00023141"/>
    </source>
</evidence>
<protein>
    <recommendedName>
        <fullName evidence="8">Phospho-2-dehydro-3-deoxyheptonate aldolase</fullName>
        <ecNumber evidence="8">2.5.1.54</ecNumber>
    </recommendedName>
</protein>
<name>A0A379C8U9_9PAST</name>
<evidence type="ECO:0000256" key="2">
    <source>
        <dbReference type="ARBA" id="ARBA00004688"/>
    </source>
</evidence>
<dbReference type="GO" id="GO:0003849">
    <property type="term" value="F:3-deoxy-7-phosphoheptulonate synthase activity"/>
    <property type="evidence" value="ECO:0007669"/>
    <property type="project" value="UniProtKB-EC"/>
</dbReference>
<comment type="catalytic activity">
    <reaction evidence="7 8">
        <text>D-erythrose 4-phosphate + phosphoenolpyruvate + H2O = 7-phospho-2-dehydro-3-deoxy-D-arabino-heptonate + phosphate</text>
        <dbReference type="Rhea" id="RHEA:14717"/>
        <dbReference type="ChEBI" id="CHEBI:15377"/>
        <dbReference type="ChEBI" id="CHEBI:16897"/>
        <dbReference type="ChEBI" id="CHEBI:43474"/>
        <dbReference type="ChEBI" id="CHEBI:58394"/>
        <dbReference type="ChEBI" id="CHEBI:58702"/>
        <dbReference type="EC" id="2.5.1.54"/>
    </reaction>
</comment>
<dbReference type="SUPFAM" id="SSF51569">
    <property type="entry name" value="Aldolase"/>
    <property type="match status" value="1"/>
</dbReference>
<keyword evidence="5 8" id="KW-0808">Transferase</keyword>
<evidence type="ECO:0000256" key="7">
    <source>
        <dbReference type="ARBA" id="ARBA00047508"/>
    </source>
</evidence>
<dbReference type="Pfam" id="PF00793">
    <property type="entry name" value="DAHP_synth_1"/>
    <property type="match status" value="1"/>
</dbReference>
<dbReference type="UniPathway" id="UPA00053">
    <property type="reaction ID" value="UER00084"/>
</dbReference>
<dbReference type="GO" id="GO:0009073">
    <property type="term" value="P:aromatic amino acid family biosynthetic process"/>
    <property type="evidence" value="ECO:0007669"/>
    <property type="project" value="UniProtKB-KW"/>
</dbReference>
<dbReference type="PIRSF" id="PIRSF001361">
    <property type="entry name" value="DAHP_synthase"/>
    <property type="match status" value="1"/>
</dbReference>
<dbReference type="PANTHER" id="PTHR21225">
    <property type="entry name" value="PHOSPHO-2-DEHYDRO-3-DEOXYHEPTONATE ALDOLASE DAHP SYNTHETASE"/>
    <property type="match status" value="1"/>
</dbReference>
<keyword evidence="4 8" id="KW-0028">Amino-acid biosynthesis</keyword>
<dbReference type="NCBIfam" id="NF009395">
    <property type="entry name" value="PRK12755.1"/>
    <property type="match status" value="1"/>
</dbReference>
<evidence type="ECO:0000313" key="11">
    <source>
        <dbReference type="Proteomes" id="UP000255417"/>
    </source>
</evidence>
<dbReference type="GO" id="GO:0008652">
    <property type="term" value="P:amino acid biosynthetic process"/>
    <property type="evidence" value="ECO:0007669"/>
    <property type="project" value="UniProtKB-KW"/>
</dbReference>
<evidence type="ECO:0000313" key="10">
    <source>
        <dbReference type="EMBL" id="SUB58740.1"/>
    </source>
</evidence>
<proteinExistence type="inferred from homology"/>
<dbReference type="EMBL" id="UGTA01000001">
    <property type="protein sequence ID" value="SUB58740.1"/>
    <property type="molecule type" value="Genomic_DNA"/>
</dbReference>
<sequence length="386" mass="42966">MIGILLDRAEWSIYKGPATRFYIDNKNMTYKNNDKRIIKIEPLLSPKELLEKLPASEVATNTVAQARNKIHNIINGLDDRLLVVIGPCSIHDPKVALDYARKIQAVRLHPEIYQNLEVVMRVYFEKPRTTVGWKGLINDPYLDESYQVNDGLKIARQVLSNINNLGVPTACEFLDIVSPQYMVDLVSWGAIGARTVESQIHRELASGLPCAVGFKNATSGSVQNALDGMRCANTPHHFLSITQDGRSAVVSTQGNSDCHIILRGGKAGTNYHAEMIEKIGEEIAKVGYRPHVMVDFSHANSQKQFKQQLTVCDSISEQITNGSELISGVMIESHLVEGRQDLIAGQELVYGQSITDACINWQDSEKALFQLANAVATRRKNREKQI</sequence>
<reference evidence="10 11" key="1">
    <citation type="submission" date="2018-06" db="EMBL/GenBank/DDBJ databases">
        <authorList>
            <consortium name="Pathogen Informatics"/>
            <person name="Doyle S."/>
        </authorList>
    </citation>
    <scope>NUCLEOTIDE SEQUENCE [LARGE SCALE GENOMIC DNA]</scope>
    <source>
        <strain evidence="10 11">NCTC12872</strain>
    </source>
</reference>